<keyword evidence="2" id="KW-1185">Reference proteome</keyword>
<protein>
    <submittedName>
        <fullName evidence="1">Uncharacterized protein</fullName>
    </submittedName>
</protein>
<gene>
    <name evidence="1" type="ordered locus">KVU_2321</name>
</gene>
<proteinExistence type="predicted"/>
<dbReference type="AlphaFoldDB" id="F9Y6P0"/>
<dbReference type="EMBL" id="CP002018">
    <property type="protein sequence ID" value="AEM42160.1"/>
    <property type="molecule type" value="Genomic_DNA"/>
</dbReference>
<dbReference type="eggNOG" id="ENOG50347YY">
    <property type="taxonomic scope" value="Bacteria"/>
</dbReference>
<dbReference type="HOGENOM" id="CLU_929932_0_0_5"/>
<evidence type="ECO:0000313" key="1">
    <source>
        <dbReference type="EMBL" id="AEM42160.1"/>
    </source>
</evidence>
<dbReference type="KEGG" id="kvl:KVU_2321"/>
<organism evidence="1 2">
    <name type="scientific">Ketogulonicigenium vulgare (strain WSH-001)</name>
    <dbReference type="NCBI Taxonomy" id="759362"/>
    <lineage>
        <taxon>Bacteria</taxon>
        <taxon>Pseudomonadati</taxon>
        <taxon>Pseudomonadota</taxon>
        <taxon>Alphaproteobacteria</taxon>
        <taxon>Rhodobacterales</taxon>
        <taxon>Roseobacteraceae</taxon>
        <taxon>Ketogulonicigenium</taxon>
    </lineage>
</organism>
<accession>F9Y6P0</accession>
<sequence length="299" mass="31020">MVRAVADIAILVINLVRILAAAQGGGSHAFADLDPFDGVDRHHGAGQIAVELAIDWRAKADGHALCHNLDHGTDGIVVLAAQVIQRVVPQHGGFGIGAPEIIAADFVPVKAAAVNGACAHLHHITGDFDLRCQRLQHLAGDTASGDARRSLARGRASTTAIIADAVFLVIGDIGVTGTKALGDIAIIFRALVGVADQQLDRGAGGLALEHAGQDLDRIGLLPLGGVAVLAGFALVQPMLQQRLVDRNAGRAAVHDSAQRRPVAFTPGGKAEQVTKCIQAHAYFPPLQMLGSDLGESVTR</sequence>
<name>F9Y6P0_KETVW</name>
<reference evidence="1 2" key="1">
    <citation type="journal article" date="2011" name="J. Bacteriol.">
        <title>Complete genome sequence of the industrial strain Ketogulonicigenium vulgare WSH-001.</title>
        <authorList>
            <person name="Liu L."/>
            <person name="Li Y."/>
            <person name="Zhang J."/>
            <person name="Zhou Z."/>
            <person name="Liu J."/>
            <person name="Li X."/>
            <person name="Zhou J."/>
            <person name="Du G."/>
            <person name="Wang L."/>
            <person name="Chen J."/>
        </authorList>
    </citation>
    <scope>NUCLEOTIDE SEQUENCE [LARGE SCALE GENOMIC DNA]</scope>
    <source>
        <strain evidence="1 2">WSH-001</strain>
    </source>
</reference>
<dbReference type="Proteomes" id="UP000000692">
    <property type="component" value="Chromosome"/>
</dbReference>
<evidence type="ECO:0000313" key="2">
    <source>
        <dbReference type="Proteomes" id="UP000000692"/>
    </source>
</evidence>